<protein>
    <submittedName>
        <fullName evidence="2">Uncharacterized protein</fullName>
    </submittedName>
</protein>
<dbReference type="EMBL" id="BLLB01000002">
    <property type="protein sequence ID" value="GFH02791.1"/>
    <property type="molecule type" value="Genomic_DNA"/>
</dbReference>
<keyword evidence="1" id="KW-1133">Transmembrane helix</keyword>
<keyword evidence="3" id="KW-1185">Reference proteome</keyword>
<keyword evidence="1" id="KW-0472">Membrane</keyword>
<evidence type="ECO:0000256" key="1">
    <source>
        <dbReference type="SAM" id="Phobius"/>
    </source>
</evidence>
<dbReference type="RefSeq" id="WP_163890013.1">
    <property type="nucleotide sequence ID" value="NZ_BLLB01000002.1"/>
</dbReference>
<name>A0A7I9ZP10_9MYCO</name>
<proteinExistence type="predicted"/>
<accession>A0A7I9ZP10</accession>
<reference evidence="2 3" key="1">
    <citation type="journal article" date="2019" name="Emerg. Microbes Infect.">
        <title>Comprehensive subspecies identification of 175 nontuberculous mycobacteria species based on 7547 genomic profiles.</title>
        <authorList>
            <person name="Matsumoto Y."/>
            <person name="Kinjo T."/>
            <person name="Motooka D."/>
            <person name="Nabeya D."/>
            <person name="Jung N."/>
            <person name="Uechi K."/>
            <person name="Horii T."/>
            <person name="Iida T."/>
            <person name="Fujita J."/>
            <person name="Nakamura S."/>
        </authorList>
    </citation>
    <scope>NUCLEOTIDE SEQUENCE [LARGE SCALE GENOMIC DNA]</scope>
    <source>
        <strain evidence="2 3">JCM 30996</strain>
    </source>
</reference>
<keyword evidence="1" id="KW-0812">Transmembrane</keyword>
<comment type="caution">
    <text evidence="2">The sequence shown here is derived from an EMBL/GenBank/DDBJ whole genome shotgun (WGS) entry which is preliminary data.</text>
</comment>
<evidence type="ECO:0000313" key="3">
    <source>
        <dbReference type="Proteomes" id="UP000465304"/>
    </source>
</evidence>
<dbReference type="Proteomes" id="UP000465304">
    <property type="component" value="Unassembled WGS sequence"/>
</dbReference>
<evidence type="ECO:0000313" key="2">
    <source>
        <dbReference type="EMBL" id="GFH02791.1"/>
    </source>
</evidence>
<organism evidence="2 3">
    <name type="scientific">Mycolicibacterium hippocampi</name>
    <dbReference type="NCBI Taxonomy" id="659824"/>
    <lineage>
        <taxon>Bacteria</taxon>
        <taxon>Bacillati</taxon>
        <taxon>Actinomycetota</taxon>
        <taxon>Actinomycetes</taxon>
        <taxon>Mycobacteriales</taxon>
        <taxon>Mycobacteriaceae</taxon>
        <taxon>Mycolicibacterium</taxon>
    </lineage>
</organism>
<sequence>MGNSDFAGLDINATTNSVSDAASGMPAWVDQLAPLGITGLVSGLVVAIATHLLTVRRGRDEWLRELQIKANREFYGSAQDLMTYVVDGRLLQPIIPPGTQLGAVPDEIAKRRTGLNQKALELLTVGQERTVKVAGTATRILPRFAYLAVPLPGTEHSAALAQRNQAIAMMSQLLEQLGAVLRGDVGLLRRRQRRALDQTCDLFNSIKVECEVDDPRFKESPDLLKIFGDWQVRPLSGADPPADIEQYRLDTLQTYIDTPDDRHAIQAVAVKAGDEPWRLGIVRSLPVVVDFEILKDAIRLITGHIHGFDCKFSPKLIANPGVNAYAWIDIDESACQAEQPKVVAPHY</sequence>
<dbReference type="AlphaFoldDB" id="A0A7I9ZP10"/>
<feature type="transmembrane region" description="Helical" evidence="1">
    <location>
        <begin position="32"/>
        <end position="54"/>
    </location>
</feature>
<gene>
    <name evidence="2" type="ORF">MHIP_32740</name>
</gene>